<keyword evidence="4" id="KW-0676">Redox-active center</keyword>
<sequence>MKKFFPIYLVFIITSVLSVGQLMFNWLDLKADATKMERKIYTHYESLYNSLELKPTVGKAFKLKEVKAPIVVLNFWATWCKPCLIEFPSLVEMQKKYGVKKVQVFGINQDDSNQLKNMKKIAEKYHLNFPNIADVDGVILEKFMISAIPVSITYHNGKVIEVSNGAKDFSSEEIYERYDKILKN</sequence>
<dbReference type="InterPro" id="IPR050553">
    <property type="entry name" value="Thioredoxin_ResA/DsbE_sf"/>
</dbReference>
<keyword evidence="3" id="KW-1015">Disulfide bond</keyword>
<feature type="domain" description="Thioredoxin" evidence="6">
    <location>
        <begin position="42"/>
        <end position="183"/>
    </location>
</feature>
<evidence type="ECO:0000256" key="1">
    <source>
        <dbReference type="ARBA" id="ARBA00004196"/>
    </source>
</evidence>
<dbReference type="CDD" id="cd02966">
    <property type="entry name" value="TlpA_like_family"/>
    <property type="match status" value="1"/>
</dbReference>
<evidence type="ECO:0000256" key="5">
    <source>
        <dbReference type="SAM" id="Phobius"/>
    </source>
</evidence>
<gene>
    <name evidence="7" type="ORF">A9Q84_20635</name>
</gene>
<keyword evidence="2" id="KW-0201">Cytochrome c-type biogenesis</keyword>
<keyword evidence="5" id="KW-1133">Transmembrane helix</keyword>
<organism evidence="7 8">
    <name type="scientific">Halobacteriovorax marinus</name>
    <dbReference type="NCBI Taxonomy" id="97084"/>
    <lineage>
        <taxon>Bacteria</taxon>
        <taxon>Pseudomonadati</taxon>
        <taxon>Bdellovibrionota</taxon>
        <taxon>Bacteriovoracia</taxon>
        <taxon>Bacteriovoracales</taxon>
        <taxon>Halobacteriovoraceae</taxon>
        <taxon>Halobacteriovorax</taxon>
    </lineage>
</organism>
<protein>
    <recommendedName>
        <fullName evidence="6">Thioredoxin domain-containing protein</fullName>
    </recommendedName>
</protein>
<dbReference type="Pfam" id="PF00578">
    <property type="entry name" value="AhpC-TSA"/>
    <property type="match status" value="1"/>
</dbReference>
<dbReference type="PANTHER" id="PTHR42852">
    <property type="entry name" value="THIOL:DISULFIDE INTERCHANGE PROTEIN DSBE"/>
    <property type="match status" value="1"/>
</dbReference>
<dbReference type="PANTHER" id="PTHR42852:SF6">
    <property type="entry name" value="THIOL:DISULFIDE INTERCHANGE PROTEIN DSBE"/>
    <property type="match status" value="1"/>
</dbReference>
<comment type="subcellular location">
    <subcellularLocation>
        <location evidence="1">Cell envelope</location>
    </subcellularLocation>
</comment>
<feature type="transmembrane region" description="Helical" evidence="5">
    <location>
        <begin position="6"/>
        <end position="29"/>
    </location>
</feature>
<dbReference type="InterPro" id="IPR036249">
    <property type="entry name" value="Thioredoxin-like_sf"/>
</dbReference>
<dbReference type="GO" id="GO:0016209">
    <property type="term" value="F:antioxidant activity"/>
    <property type="evidence" value="ECO:0007669"/>
    <property type="project" value="InterPro"/>
</dbReference>
<dbReference type="Gene3D" id="3.40.30.10">
    <property type="entry name" value="Glutaredoxin"/>
    <property type="match status" value="1"/>
</dbReference>
<dbReference type="PROSITE" id="PS51352">
    <property type="entry name" value="THIOREDOXIN_2"/>
    <property type="match status" value="1"/>
</dbReference>
<reference evidence="8" key="1">
    <citation type="journal article" date="2017" name="Proc. Natl. Acad. Sci. U.S.A.">
        <title>Simulation of Deepwater Horizon oil plume reveals substrate specialization within a complex community of hydrocarbon-degraders.</title>
        <authorList>
            <person name="Hu P."/>
            <person name="Dubinsky E.A."/>
            <person name="Probst A.J."/>
            <person name="Wang J."/>
            <person name="Sieber C.M.K."/>
            <person name="Tom L.M."/>
            <person name="Gardinali P."/>
            <person name="Banfield J.F."/>
            <person name="Atlas R.M."/>
            <person name="Andersen G.L."/>
        </authorList>
    </citation>
    <scope>NUCLEOTIDE SEQUENCE [LARGE SCALE GENOMIC DNA]</scope>
</reference>
<keyword evidence="5" id="KW-0472">Membrane</keyword>
<dbReference type="GO" id="GO:0030313">
    <property type="term" value="C:cell envelope"/>
    <property type="evidence" value="ECO:0007669"/>
    <property type="project" value="UniProtKB-SubCell"/>
</dbReference>
<proteinExistence type="predicted"/>
<dbReference type="SUPFAM" id="SSF52833">
    <property type="entry name" value="Thioredoxin-like"/>
    <property type="match status" value="1"/>
</dbReference>
<name>A0A1Y5F1A9_9BACT</name>
<dbReference type="InterPro" id="IPR013766">
    <property type="entry name" value="Thioredoxin_domain"/>
</dbReference>
<dbReference type="GO" id="GO:0017004">
    <property type="term" value="P:cytochrome complex assembly"/>
    <property type="evidence" value="ECO:0007669"/>
    <property type="project" value="UniProtKB-KW"/>
</dbReference>
<accession>A0A1Y5F1A9</accession>
<keyword evidence="5" id="KW-0812">Transmembrane</keyword>
<evidence type="ECO:0000256" key="4">
    <source>
        <dbReference type="ARBA" id="ARBA00023284"/>
    </source>
</evidence>
<dbReference type="AlphaFoldDB" id="A0A1Y5F1A9"/>
<evidence type="ECO:0000313" key="8">
    <source>
        <dbReference type="Proteomes" id="UP000196531"/>
    </source>
</evidence>
<evidence type="ECO:0000256" key="2">
    <source>
        <dbReference type="ARBA" id="ARBA00022748"/>
    </source>
</evidence>
<dbReference type="GO" id="GO:0016491">
    <property type="term" value="F:oxidoreductase activity"/>
    <property type="evidence" value="ECO:0007669"/>
    <property type="project" value="InterPro"/>
</dbReference>
<dbReference type="Proteomes" id="UP000196531">
    <property type="component" value="Unassembled WGS sequence"/>
</dbReference>
<dbReference type="InterPro" id="IPR000866">
    <property type="entry name" value="AhpC/TSA"/>
</dbReference>
<evidence type="ECO:0000313" key="7">
    <source>
        <dbReference type="EMBL" id="OUR92919.1"/>
    </source>
</evidence>
<dbReference type="EMBL" id="MAAO01000016">
    <property type="protein sequence ID" value="OUR92919.1"/>
    <property type="molecule type" value="Genomic_DNA"/>
</dbReference>
<comment type="caution">
    <text evidence="7">The sequence shown here is derived from an EMBL/GenBank/DDBJ whole genome shotgun (WGS) entry which is preliminary data.</text>
</comment>
<evidence type="ECO:0000256" key="3">
    <source>
        <dbReference type="ARBA" id="ARBA00023157"/>
    </source>
</evidence>
<evidence type="ECO:0000259" key="6">
    <source>
        <dbReference type="PROSITE" id="PS51352"/>
    </source>
</evidence>